<evidence type="ECO:0000313" key="7">
    <source>
        <dbReference type="Proteomes" id="UP000001887"/>
    </source>
</evidence>
<dbReference type="Gene3D" id="2.130.10.10">
    <property type="entry name" value="YVTN repeat-like/Quinoprotein amine dehydrogenase"/>
    <property type="match status" value="2"/>
</dbReference>
<evidence type="ECO:0000256" key="4">
    <source>
        <dbReference type="SAM" id="SignalP"/>
    </source>
</evidence>
<dbReference type="InterPro" id="IPR036322">
    <property type="entry name" value="WD40_repeat_dom_sf"/>
</dbReference>
<dbReference type="STRING" id="530564.Psta_3242"/>
<dbReference type="InterPro" id="IPR019775">
    <property type="entry name" value="WD40_repeat_CS"/>
</dbReference>
<dbReference type="KEGG" id="psl:Psta_3242"/>
<accession>D2QX66</accession>
<feature type="repeat" description="WD" evidence="3">
    <location>
        <begin position="278"/>
        <end position="319"/>
    </location>
</feature>
<keyword evidence="4" id="KW-0732">Signal</keyword>
<reference evidence="6 7" key="1">
    <citation type="journal article" date="2009" name="Stand. Genomic Sci.">
        <title>Complete genome sequence of Pirellula staleyi type strain (ATCC 27377).</title>
        <authorList>
            <person name="Clum A."/>
            <person name="Tindall B.J."/>
            <person name="Sikorski J."/>
            <person name="Ivanova N."/>
            <person name="Mavrommatis K."/>
            <person name="Lucas S."/>
            <person name="Glavina del Rio T."/>
            <person name="Nolan M."/>
            <person name="Chen F."/>
            <person name="Tice H."/>
            <person name="Pitluck S."/>
            <person name="Cheng J.F."/>
            <person name="Chertkov O."/>
            <person name="Brettin T."/>
            <person name="Han C."/>
            <person name="Detter J.C."/>
            <person name="Kuske C."/>
            <person name="Bruce D."/>
            <person name="Goodwin L."/>
            <person name="Ovchinikova G."/>
            <person name="Pati A."/>
            <person name="Mikhailova N."/>
            <person name="Chen A."/>
            <person name="Palaniappan K."/>
            <person name="Land M."/>
            <person name="Hauser L."/>
            <person name="Chang Y.J."/>
            <person name="Jeffries C.D."/>
            <person name="Chain P."/>
            <person name="Rohde M."/>
            <person name="Goker M."/>
            <person name="Bristow J."/>
            <person name="Eisen J.A."/>
            <person name="Markowitz V."/>
            <person name="Hugenholtz P."/>
            <person name="Kyrpides N.C."/>
            <person name="Klenk H.P."/>
            <person name="Lapidus A."/>
        </authorList>
    </citation>
    <scope>NUCLEOTIDE SEQUENCE [LARGE SCALE GENOMIC DNA]</scope>
    <source>
        <strain evidence="7">ATCC 27377 / DSM 6068 / ICPB 4128</strain>
    </source>
</reference>
<keyword evidence="2" id="KW-0677">Repeat</keyword>
<dbReference type="Pfam" id="PF00400">
    <property type="entry name" value="WD40"/>
    <property type="match status" value="4"/>
</dbReference>
<keyword evidence="7" id="KW-1185">Reference proteome</keyword>
<dbReference type="PROSITE" id="PS50294">
    <property type="entry name" value="WD_REPEATS_REGION"/>
    <property type="match status" value="2"/>
</dbReference>
<dbReference type="PANTHER" id="PTHR44129">
    <property type="entry name" value="WD REPEAT-CONTAINING PROTEIN POP1"/>
    <property type="match status" value="1"/>
</dbReference>
<gene>
    <name evidence="6" type="ordered locus">Psta_3242</name>
</gene>
<proteinExistence type="predicted"/>
<evidence type="ECO:0000313" key="6">
    <source>
        <dbReference type="EMBL" id="ADB17906.1"/>
    </source>
</evidence>
<dbReference type="OrthoDB" id="226265at2"/>
<evidence type="ECO:0000256" key="3">
    <source>
        <dbReference type="PROSITE-ProRule" id="PRU00221"/>
    </source>
</evidence>
<dbReference type="Proteomes" id="UP000001887">
    <property type="component" value="Chromosome"/>
</dbReference>
<dbReference type="InterPro" id="IPR015943">
    <property type="entry name" value="WD40/YVTN_repeat-like_dom_sf"/>
</dbReference>
<dbReference type="InterPro" id="IPR050349">
    <property type="entry name" value="WD_LIS1/nudF_dynein_reg"/>
</dbReference>
<sequence length="453" mass="48357" precursor="true">MYAHLSLPRIRFLIATCIAMFSSTVVSAEPVSFRRDVAPLLLTHCVACHGPKKAEGGYRVDTFAQVTSAGDSTSPGFTAKDLETSESFRRMVSQDKDERMPKDGEPLPKEVIAVFENWIKEGANFDGPDPKTPLASYIPAPTHPAAPEKYARPIPVTAVALSPDGSELLVGGYHEVTVWSPVDGKLLRRIGGVGQRVFAITMSPDGKTMAVASGAPGQQGEVRVLEIASGNLVRALALSSDVVFDVVYSPSGDRIATASADGMIRVFETSSGNEQLTISSHSDWVFAVAFSSDGSKLASASRDKTAKAYDAATGNLLITYSNHQNPVRGVLFHPDGSEVFSSAADNKVQRWKIADANRTGERGAGGEVYKLVASGDSFVAPSADKKVRRYITAELKDVREYQGASDAVLAAAWHEPSKRVVGGCFDGRVFVWNADDGQIVTQFDAAPGYAPSP</sequence>
<dbReference type="SUPFAM" id="SSF50978">
    <property type="entry name" value="WD40 repeat-like"/>
    <property type="match status" value="1"/>
</dbReference>
<evidence type="ECO:0000256" key="1">
    <source>
        <dbReference type="ARBA" id="ARBA00022574"/>
    </source>
</evidence>
<name>D2QX66_PIRSD</name>
<dbReference type="CDD" id="cd00200">
    <property type="entry name" value="WD40"/>
    <property type="match status" value="1"/>
</dbReference>
<dbReference type="PROSITE" id="PS00678">
    <property type="entry name" value="WD_REPEATS_1"/>
    <property type="match status" value="1"/>
</dbReference>
<dbReference type="Pfam" id="PF07635">
    <property type="entry name" value="PSCyt1"/>
    <property type="match status" value="1"/>
</dbReference>
<dbReference type="InterPro" id="IPR001680">
    <property type="entry name" value="WD40_rpt"/>
</dbReference>
<dbReference type="PROSITE" id="PS50082">
    <property type="entry name" value="WD_REPEATS_2"/>
    <property type="match status" value="4"/>
</dbReference>
<feature type="chain" id="PRO_5003036054" evidence="4">
    <location>
        <begin position="29"/>
        <end position="453"/>
    </location>
</feature>
<feature type="domain" description="Cytochrome C Planctomycete-type" evidence="5">
    <location>
        <begin position="45"/>
        <end position="104"/>
    </location>
</feature>
<keyword evidence="1 3" id="KW-0853">WD repeat</keyword>
<dbReference type="AlphaFoldDB" id="D2QX66"/>
<feature type="repeat" description="WD" evidence="3">
    <location>
        <begin position="236"/>
        <end position="277"/>
    </location>
</feature>
<feature type="repeat" description="WD" evidence="3">
    <location>
        <begin position="320"/>
        <end position="361"/>
    </location>
</feature>
<evidence type="ECO:0000259" key="5">
    <source>
        <dbReference type="Pfam" id="PF07635"/>
    </source>
</evidence>
<feature type="repeat" description="WD" evidence="3">
    <location>
        <begin position="401"/>
        <end position="442"/>
    </location>
</feature>
<evidence type="ECO:0000256" key="2">
    <source>
        <dbReference type="ARBA" id="ARBA00022737"/>
    </source>
</evidence>
<dbReference type="SMART" id="SM00320">
    <property type="entry name" value="WD40"/>
    <property type="match status" value="6"/>
</dbReference>
<dbReference type="HOGENOM" id="CLU_567298_0_0_0"/>
<organism evidence="6 7">
    <name type="scientific">Pirellula staleyi (strain ATCC 27377 / DSM 6068 / ICPB 4128)</name>
    <name type="common">Pirella staleyi</name>
    <dbReference type="NCBI Taxonomy" id="530564"/>
    <lineage>
        <taxon>Bacteria</taxon>
        <taxon>Pseudomonadati</taxon>
        <taxon>Planctomycetota</taxon>
        <taxon>Planctomycetia</taxon>
        <taxon>Pirellulales</taxon>
        <taxon>Pirellulaceae</taxon>
        <taxon>Pirellula</taxon>
    </lineage>
</organism>
<dbReference type="EMBL" id="CP001848">
    <property type="protein sequence ID" value="ADB17906.1"/>
    <property type="molecule type" value="Genomic_DNA"/>
</dbReference>
<protein>
    <submittedName>
        <fullName evidence="6">WD-40 repeat protein</fullName>
    </submittedName>
</protein>
<feature type="signal peptide" evidence="4">
    <location>
        <begin position="1"/>
        <end position="28"/>
    </location>
</feature>
<dbReference type="eggNOG" id="COG2319">
    <property type="taxonomic scope" value="Bacteria"/>
</dbReference>
<dbReference type="InterPro" id="IPR011429">
    <property type="entry name" value="Cyt_c_Planctomycete-type"/>
</dbReference>